<dbReference type="Pfam" id="PF01488">
    <property type="entry name" value="Shikimate_DH"/>
    <property type="match status" value="1"/>
</dbReference>
<reference evidence="3 4" key="1">
    <citation type="submission" date="2019-10" db="EMBL/GenBank/DDBJ databases">
        <title>New genus of Silvanigrellaceae.</title>
        <authorList>
            <person name="Pitt A."/>
            <person name="Hahn M.W."/>
        </authorList>
    </citation>
    <scope>NUCLEOTIDE SEQUENCE [LARGE SCALE GENOMIC DNA]</scope>
    <source>
        <strain evidence="3 4">33A1-SZDP</strain>
    </source>
</reference>
<dbReference type="SUPFAM" id="SSF52283">
    <property type="entry name" value="Formate/glycerate dehydrogenase catalytic domain-like"/>
    <property type="match status" value="1"/>
</dbReference>
<dbReference type="InterPro" id="IPR036291">
    <property type="entry name" value="NAD(P)-bd_dom_sf"/>
</dbReference>
<evidence type="ECO:0000256" key="1">
    <source>
        <dbReference type="ARBA" id="ARBA00022857"/>
    </source>
</evidence>
<feature type="domain" description="Quinate/shikimate 5-dehydrogenase/glutamyl-tRNA reductase" evidence="2">
    <location>
        <begin position="169"/>
        <end position="267"/>
    </location>
</feature>
<dbReference type="Gene3D" id="3.40.50.1480">
    <property type="entry name" value="Adenosylhomocysteinase-like"/>
    <property type="match status" value="1"/>
</dbReference>
<dbReference type="InterPro" id="IPR006151">
    <property type="entry name" value="Shikm_DH/Glu-tRNA_Rdtase"/>
</dbReference>
<dbReference type="AlphaFoldDB" id="A0A833JH25"/>
<comment type="caution">
    <text evidence="3">The sequence shown here is derived from an EMBL/GenBank/DDBJ whole genome shotgun (WGS) entry which is preliminary data.</text>
</comment>
<gene>
    <name evidence="3" type="ORF">GCL57_00885</name>
</gene>
<evidence type="ECO:0000313" key="3">
    <source>
        <dbReference type="EMBL" id="KAB8033283.1"/>
    </source>
</evidence>
<dbReference type="RefSeq" id="WP_152211371.1">
    <property type="nucleotide sequence ID" value="NZ_WFLN01000004.1"/>
</dbReference>
<dbReference type="Gene3D" id="3.40.50.720">
    <property type="entry name" value="NAD(P)-binding Rossmann-like Domain"/>
    <property type="match status" value="1"/>
</dbReference>
<evidence type="ECO:0000313" key="4">
    <source>
        <dbReference type="Proteomes" id="UP000442694"/>
    </source>
</evidence>
<dbReference type="EMBL" id="WFLN01000004">
    <property type="protein sequence ID" value="KAB8033283.1"/>
    <property type="molecule type" value="Genomic_DNA"/>
</dbReference>
<dbReference type="SUPFAM" id="SSF51735">
    <property type="entry name" value="NAD(P)-binding Rossmann-fold domains"/>
    <property type="match status" value="1"/>
</dbReference>
<name>A0A833JH25_9BACT</name>
<organism evidence="3 4">
    <name type="scientific">Fluviispira multicolorata</name>
    <dbReference type="NCBI Taxonomy" id="2654512"/>
    <lineage>
        <taxon>Bacteria</taxon>
        <taxon>Pseudomonadati</taxon>
        <taxon>Bdellovibrionota</taxon>
        <taxon>Oligoflexia</taxon>
        <taxon>Silvanigrellales</taxon>
        <taxon>Silvanigrellaceae</taxon>
        <taxon>Fluviispira</taxon>
    </lineage>
</organism>
<keyword evidence="1" id="KW-0521">NADP</keyword>
<dbReference type="Proteomes" id="UP000442694">
    <property type="component" value="Unassembled WGS sequence"/>
</dbReference>
<evidence type="ECO:0000259" key="2">
    <source>
        <dbReference type="Pfam" id="PF01488"/>
    </source>
</evidence>
<accession>A0A833JH25</accession>
<proteinExistence type="predicted"/>
<keyword evidence="4" id="KW-1185">Reference proteome</keyword>
<sequence>MNYIFHSPKLNELRKRTHFLYRDVKEVYEKKPLNGIRILHCAPLTYESLCKVEPLVLAGASLTMTGYPSLVDNPEVEALIIKSPIKYQREISYIKDEFDIFLDFNAELVQVGEPKIGTVELTQIGSEKYKKLHLDYPVISLDETQTKVIECKYGTNELFLQAFQYLTGESLKNKQVVLFGCGKVGSGILESLVKQNAKVTIIDNKAMAMELARYYSANFIDSKDVSKVKIVIKKAFCVVCATGINNLISKEYKLTPLDFADAFLVDMGGADEFGDSFPEERVLANKKPINFMLENPYIMEYVDPIFYAQNLSAFLLLDKMFPFSGYYPFPKELDEQIVNIFEKNYLRPEFSWKENKASNAIDFFKSDIR</sequence>
<dbReference type="InterPro" id="IPR042172">
    <property type="entry name" value="Adenosylhomocyst_ase-like_sf"/>
</dbReference>
<protein>
    <recommendedName>
        <fullName evidence="2">Quinate/shikimate 5-dehydrogenase/glutamyl-tRNA reductase domain-containing protein</fullName>
    </recommendedName>
</protein>